<evidence type="ECO:0000256" key="1">
    <source>
        <dbReference type="SAM" id="MobiDB-lite"/>
    </source>
</evidence>
<accession>A0A5B8C0E3</accession>
<name>A0A5B8C0E3_9MICO</name>
<organism evidence="3 4">
    <name type="scientific">Georgenia yuyongxinii</name>
    <dbReference type="NCBI Taxonomy" id="2589797"/>
    <lineage>
        <taxon>Bacteria</taxon>
        <taxon>Bacillati</taxon>
        <taxon>Actinomycetota</taxon>
        <taxon>Actinomycetes</taxon>
        <taxon>Micrococcales</taxon>
        <taxon>Bogoriellaceae</taxon>
        <taxon>Georgenia</taxon>
    </lineage>
</organism>
<dbReference type="AlphaFoldDB" id="A0A5B8C0E3"/>
<feature type="transmembrane region" description="Helical" evidence="2">
    <location>
        <begin position="205"/>
        <end position="226"/>
    </location>
</feature>
<dbReference type="RefSeq" id="WP_139927350.1">
    <property type="nucleotide sequence ID" value="NZ_CP040915.1"/>
</dbReference>
<gene>
    <name evidence="3" type="ORF">FE374_04010</name>
</gene>
<evidence type="ECO:0008006" key="5">
    <source>
        <dbReference type="Google" id="ProtNLM"/>
    </source>
</evidence>
<feature type="transmembrane region" description="Helical" evidence="2">
    <location>
        <begin position="100"/>
        <end position="120"/>
    </location>
</feature>
<feature type="transmembrane region" description="Helical" evidence="2">
    <location>
        <begin position="281"/>
        <end position="299"/>
    </location>
</feature>
<protein>
    <recommendedName>
        <fullName evidence="5">O-antigen ligase domain-containing protein</fullName>
    </recommendedName>
</protein>
<keyword evidence="2" id="KW-1133">Transmembrane helix</keyword>
<sequence length="457" mass="48459">MLLAAAVAGAVLLAVLATVAPYVAVPLAVAPLLVFGVLRVAPRLDPTVRLVCLFLLTQPLTAFAVQTPVVSVTVDNAILVVVAATRLLGWRAADRTGRWITTLLVLWVFSYPLRISYLPVAETGRHLVTAVSFLLIFLVARTLQPDWLNLRAMGWSAYAAIAVFGVTAMLAGRGILPLPNVAGEVGRRAIFGVVSPYPRNYGLNVAIDSIAMLSAVAVPLLVYLVLSRRTAAWERGAAVLAVGALVYWALFYFQARGILLQVPLSTVVLAFLLFPRLRAPVVAGAGLVAAHTVTGLLTVDVTSSDLRVTNYTYVWQLLTHDPLSFALGRDENLVFREAAASAGWLEAITSIDDAMHNAFLSALVGGGAVAFVGLTGAYLLGLAQAVRSWRVLPGPVNAVLLTALVVVIFEMMIEPSRAQVVGNWLVLGLVAAGTDHFSSPRRTPAQPVPPAVASIGT</sequence>
<keyword evidence="2" id="KW-0812">Transmembrane</keyword>
<proteinExistence type="predicted"/>
<reference evidence="3 4" key="1">
    <citation type="submission" date="2019-05" db="EMBL/GenBank/DDBJ databases">
        <title>Georgenia *** sp. nov., and Georgenia *** sp. nov., isolated from the intestinal contents of plateau pika (Ochotona curzoniae) in the Qinghai-Tibet plateau of China.</title>
        <authorList>
            <person name="Tian Z."/>
        </authorList>
    </citation>
    <scope>NUCLEOTIDE SEQUENCE [LARGE SCALE GENOMIC DNA]</scope>
    <source>
        <strain evidence="3 4">Z443</strain>
    </source>
</reference>
<feature type="transmembrane region" description="Helical" evidence="2">
    <location>
        <begin position="155"/>
        <end position="176"/>
    </location>
</feature>
<dbReference type="KEGG" id="gyu:FE374_04010"/>
<evidence type="ECO:0000313" key="3">
    <source>
        <dbReference type="EMBL" id="QDC23908.1"/>
    </source>
</evidence>
<feature type="region of interest" description="Disordered" evidence="1">
    <location>
        <begin position="436"/>
        <end position="457"/>
    </location>
</feature>
<feature type="transmembrane region" description="Helical" evidence="2">
    <location>
        <begin position="358"/>
        <end position="380"/>
    </location>
</feature>
<evidence type="ECO:0000256" key="2">
    <source>
        <dbReference type="SAM" id="Phobius"/>
    </source>
</evidence>
<dbReference type="Proteomes" id="UP000314616">
    <property type="component" value="Chromosome"/>
</dbReference>
<feature type="transmembrane region" description="Helical" evidence="2">
    <location>
        <begin position="392"/>
        <end position="413"/>
    </location>
</feature>
<keyword evidence="2" id="KW-0472">Membrane</keyword>
<feature type="transmembrane region" description="Helical" evidence="2">
    <location>
        <begin position="126"/>
        <end position="143"/>
    </location>
</feature>
<feature type="transmembrane region" description="Helical" evidence="2">
    <location>
        <begin position="63"/>
        <end position="88"/>
    </location>
</feature>
<feature type="transmembrane region" description="Helical" evidence="2">
    <location>
        <begin position="233"/>
        <end position="252"/>
    </location>
</feature>
<feature type="transmembrane region" description="Helical" evidence="2">
    <location>
        <begin position="258"/>
        <end position="274"/>
    </location>
</feature>
<evidence type="ECO:0000313" key="4">
    <source>
        <dbReference type="Proteomes" id="UP000314616"/>
    </source>
</evidence>
<dbReference type="EMBL" id="CP040915">
    <property type="protein sequence ID" value="QDC23908.1"/>
    <property type="molecule type" value="Genomic_DNA"/>
</dbReference>